<feature type="transmembrane region" description="Helical" evidence="4">
    <location>
        <begin position="60"/>
        <end position="82"/>
    </location>
</feature>
<dbReference type="GO" id="GO:0045010">
    <property type="term" value="P:actin nucleation"/>
    <property type="evidence" value="ECO:0007669"/>
    <property type="project" value="InterPro"/>
</dbReference>
<evidence type="ECO:0000256" key="5">
    <source>
        <dbReference type="SAM" id="SignalP"/>
    </source>
</evidence>
<evidence type="ECO:0000256" key="1">
    <source>
        <dbReference type="ARBA" id="ARBA00025793"/>
    </source>
</evidence>
<dbReference type="SMART" id="SM00498">
    <property type="entry name" value="FH2"/>
    <property type="match status" value="1"/>
</dbReference>
<dbReference type="SUPFAM" id="SSF101447">
    <property type="entry name" value="Formin homology 2 domain (FH2 domain)"/>
    <property type="match status" value="1"/>
</dbReference>
<dbReference type="InterPro" id="IPR042201">
    <property type="entry name" value="FH2_Formin_sf"/>
</dbReference>
<comment type="similarity">
    <text evidence="1">Belongs to the formin-like family. Class-I subfamily.</text>
</comment>
<proteinExistence type="inferred from homology"/>
<evidence type="ECO:0000256" key="3">
    <source>
        <dbReference type="SAM" id="MobiDB-lite"/>
    </source>
</evidence>
<evidence type="ECO:0000313" key="7">
    <source>
        <dbReference type="EMBL" id="KAJ8772920.1"/>
    </source>
</evidence>
<feature type="domain" description="FH2" evidence="6">
    <location>
        <begin position="295"/>
        <end position="740"/>
    </location>
</feature>
<dbReference type="PANTHER" id="PTHR23213:SF273">
    <property type="entry name" value="FORMIN-LIKE PROTEIN"/>
    <property type="match status" value="1"/>
</dbReference>
<dbReference type="PROSITE" id="PS51444">
    <property type="entry name" value="FH2"/>
    <property type="match status" value="1"/>
</dbReference>
<dbReference type="Gene3D" id="1.20.58.2220">
    <property type="entry name" value="Formin, FH2 domain"/>
    <property type="match status" value="1"/>
</dbReference>
<keyword evidence="4" id="KW-1133">Transmembrane helix</keyword>
<evidence type="ECO:0000256" key="4">
    <source>
        <dbReference type="SAM" id="Phobius"/>
    </source>
</evidence>
<comment type="caution">
    <text evidence="7">The sequence shown here is derived from an EMBL/GenBank/DDBJ whole genome shotgun (WGS) entry which is preliminary data.</text>
</comment>
<protein>
    <recommendedName>
        <fullName evidence="2">Formin-like protein</fullName>
    </recommendedName>
</protein>
<name>A0AAV8U4K1_9ROSI</name>
<keyword evidence="8" id="KW-1185">Reference proteome</keyword>
<dbReference type="InterPro" id="IPR027643">
    <property type="entry name" value="Formin-like_plant"/>
</dbReference>
<dbReference type="EMBL" id="JAIWQS010000002">
    <property type="protein sequence ID" value="KAJ8772920.1"/>
    <property type="molecule type" value="Genomic_DNA"/>
</dbReference>
<evidence type="ECO:0000259" key="6">
    <source>
        <dbReference type="PROSITE" id="PS51444"/>
    </source>
</evidence>
<dbReference type="AlphaFoldDB" id="A0AAV8U4K1"/>
<dbReference type="Pfam" id="PF02181">
    <property type="entry name" value="FH2"/>
    <property type="match status" value="1"/>
</dbReference>
<feature type="compositionally biased region" description="Low complexity" evidence="3">
    <location>
        <begin position="259"/>
        <end position="278"/>
    </location>
</feature>
<feature type="region of interest" description="Disordered" evidence="3">
    <location>
        <begin position="153"/>
        <end position="300"/>
    </location>
</feature>
<evidence type="ECO:0000313" key="8">
    <source>
        <dbReference type="Proteomes" id="UP001159364"/>
    </source>
</evidence>
<accession>A0AAV8U4K1</accession>
<organism evidence="7 8">
    <name type="scientific">Erythroxylum novogranatense</name>
    <dbReference type="NCBI Taxonomy" id="1862640"/>
    <lineage>
        <taxon>Eukaryota</taxon>
        <taxon>Viridiplantae</taxon>
        <taxon>Streptophyta</taxon>
        <taxon>Embryophyta</taxon>
        <taxon>Tracheophyta</taxon>
        <taxon>Spermatophyta</taxon>
        <taxon>Magnoliopsida</taxon>
        <taxon>eudicotyledons</taxon>
        <taxon>Gunneridae</taxon>
        <taxon>Pentapetalae</taxon>
        <taxon>rosids</taxon>
        <taxon>fabids</taxon>
        <taxon>Malpighiales</taxon>
        <taxon>Erythroxylaceae</taxon>
        <taxon>Erythroxylum</taxon>
    </lineage>
</organism>
<reference evidence="7 8" key="1">
    <citation type="submission" date="2021-09" db="EMBL/GenBank/DDBJ databases">
        <title>Genomic insights and catalytic innovation underlie evolution of tropane alkaloids biosynthesis.</title>
        <authorList>
            <person name="Wang Y.-J."/>
            <person name="Tian T."/>
            <person name="Huang J.-P."/>
            <person name="Huang S.-X."/>
        </authorList>
    </citation>
    <scope>NUCLEOTIDE SEQUENCE [LARGE SCALE GENOMIC DNA]</scope>
    <source>
        <strain evidence="7">KIB-2018</strain>
        <tissue evidence="7">Leaf</tissue>
    </source>
</reference>
<keyword evidence="4" id="KW-0812">Transmembrane</keyword>
<dbReference type="GO" id="GO:0051015">
    <property type="term" value="F:actin filament binding"/>
    <property type="evidence" value="ECO:0007669"/>
    <property type="project" value="InterPro"/>
</dbReference>
<dbReference type="Proteomes" id="UP001159364">
    <property type="component" value="Linkage Group LG02"/>
</dbReference>
<feature type="chain" id="PRO_5043753974" description="Formin-like protein" evidence="5">
    <location>
        <begin position="24"/>
        <end position="771"/>
    </location>
</feature>
<keyword evidence="4" id="KW-0472">Membrane</keyword>
<feature type="transmembrane region" description="Helical" evidence="4">
    <location>
        <begin position="446"/>
        <end position="466"/>
    </location>
</feature>
<feature type="signal peptide" evidence="5">
    <location>
        <begin position="1"/>
        <end position="23"/>
    </location>
</feature>
<keyword evidence="5" id="KW-0732">Signal</keyword>
<feature type="compositionally biased region" description="Pro residues" evidence="3">
    <location>
        <begin position="233"/>
        <end position="247"/>
    </location>
</feature>
<sequence length="771" mass="85490">MVHSQTWPFSILLLLFFSSSCSARSFPSANEVVADQSNSSLVDDQGNPMLQGSSSSNQKILGAVLGTAAITLVILGILFFLYRRCIRNQHQAKSEANFQEEAAVTTKGTRKVGKKVKGVIVNEDGTDILYIKDSDGRKLKTTFQRGGYDCWETQKRSSQRASHREPSDAMQQKNVEEPILHNSRRPSPLAQLMWSTYRSPPPQFPPVPSPPPPAPAPLPPPPPSNIVNRSIMPLPPPRPPPPPPPPLMVKKKDSTSQLSPKSTSLLASALKPPLAPKGKAIDSKAKALASTDQSAEKKAIAHPKLKPLHWDKVMAMDAEHSVVWEIINQGSLRFDDDETIEALFQYANATLKPPQKDVTSSRTINSNPAPTAKLFILEPRRSQNTAIVIKSLAISRKEILDALVDGYGLTTEVLEKLARISPTEEEKARIIQFNGDPDKLADAESFLYYILTAVPSAFIGINAMLFRSNYDSEILQFKESVETLQLGCQELRTRGLFFKLLEAILKAGNKMNAGTSRGNAQGFDLTALRKLSDIKSTDGKITLLHFVVEQVVRSEGRHRALNQNQVPDKFGSQRPGTINLNLESLTIEERKKEYLVLGLPALEKLNVDFANVKKAATIEYDNFINICSTLSTRLEEIQLLISPCGNDEEEQFLSEMKGFLEGCDGELKMMKEEEAKVMEFVKRTTEYYQVAASKQRGASPLQLFVIVKDFLEMVERVCIDISNKLEKKNSAASIGSSFQAVRTSDRFADFRLHLLSDTSRSASCSESDDEF</sequence>
<dbReference type="PANTHER" id="PTHR23213">
    <property type="entry name" value="FORMIN-RELATED"/>
    <property type="match status" value="1"/>
</dbReference>
<dbReference type="InterPro" id="IPR015425">
    <property type="entry name" value="FH2_Formin"/>
</dbReference>
<evidence type="ECO:0000256" key="2">
    <source>
        <dbReference type="RuleBase" id="RU361260"/>
    </source>
</evidence>
<feature type="compositionally biased region" description="Pro residues" evidence="3">
    <location>
        <begin position="199"/>
        <end position="224"/>
    </location>
</feature>
<gene>
    <name evidence="7" type="ORF">K2173_028097</name>
</gene>